<gene>
    <name evidence="4" type="ORF">NPX13_g1761</name>
</gene>
<dbReference type="SMART" id="SM00248">
    <property type="entry name" value="ANK"/>
    <property type="match status" value="6"/>
</dbReference>
<proteinExistence type="predicted"/>
<feature type="repeat" description="ANK" evidence="3">
    <location>
        <begin position="634"/>
        <end position="666"/>
    </location>
</feature>
<dbReference type="EMBL" id="JANPWZ010000168">
    <property type="protein sequence ID" value="KAJ3578804.1"/>
    <property type="molecule type" value="Genomic_DNA"/>
</dbReference>
<sequence>MDPLSLTASIIAVVTAAGQISKGLRSLRRLRHAPEEVVELANEISELHCLLCLVQTAARNVSASDLTSEVHLNLKRLLDSAKEPLQELDRLVAICLRRTDTSIVDSRTCSSISFTAWIRSRRSVGALRKRLVTAHRNITTALVALSNIRGQAETQLILNMHDLFFDLAKEPETMIATKAEHPPSPGRHLRYVSTETLGGNKLDHDTSIVPKNSLSSPTNSSRLEEVLIPAGEVGISTSHGGNQYYNARSSSSRWAFNVESCVQTCRCQCHTRTATESCRWLSDVLGTLFYSYAGTPFSTPHPCNTENCLQPQSSSYQLTYHFPRWMLNRALTLAMTYRDGGALSGFCSISFPRAIPVHHKMWLHIQRHELEEVRNLLRHRIVYVDDMSEDDGTPLLTYALKFRSYDIVGLLLQYGANLDLVDPRGISARAYAQSSILIDRPIQRPPWLARIGFNSDELGTHNDLCFNSLHYVIIGLEKADLRQQLRLNGAHKDSADAFGRSPLHWAVITGNISAVEALIAHGASTTCVDRQKITPLHAVYLAPPSSQVQCGRLLVDSDADIDALDAWKRTPIRIAAGFKNTNPEFLDMLIQKGADINRQDMYGQSALLKSIQGRKEATQLLLHYGASTEAPDEYGNTPILEAIYRDEPQRLQMLLEHGAKINEPFELMPGRSTRSGPIHLLDFVAWYGSIEVMDVIKGILEPNHNVSYSGDNVEGSKDFRMANGRKVGEKECEAFRRILSK</sequence>
<organism evidence="4 5">
    <name type="scientific">Xylaria arbuscula</name>
    <dbReference type="NCBI Taxonomy" id="114810"/>
    <lineage>
        <taxon>Eukaryota</taxon>
        <taxon>Fungi</taxon>
        <taxon>Dikarya</taxon>
        <taxon>Ascomycota</taxon>
        <taxon>Pezizomycotina</taxon>
        <taxon>Sordariomycetes</taxon>
        <taxon>Xylariomycetidae</taxon>
        <taxon>Xylariales</taxon>
        <taxon>Xylariaceae</taxon>
        <taxon>Xylaria</taxon>
    </lineage>
</organism>
<feature type="repeat" description="ANK" evidence="3">
    <location>
        <begin position="391"/>
        <end position="423"/>
    </location>
</feature>
<feature type="repeat" description="ANK" evidence="3">
    <location>
        <begin position="567"/>
        <end position="601"/>
    </location>
</feature>
<protein>
    <recommendedName>
        <fullName evidence="6">Fungal N-terminal domain-containing protein</fullName>
    </recommendedName>
</protein>
<dbReference type="AlphaFoldDB" id="A0A9W8NL15"/>
<dbReference type="InterPro" id="IPR002110">
    <property type="entry name" value="Ankyrin_rpt"/>
</dbReference>
<keyword evidence="5" id="KW-1185">Reference proteome</keyword>
<keyword evidence="2 3" id="KW-0040">ANK repeat</keyword>
<evidence type="ECO:0000256" key="3">
    <source>
        <dbReference type="PROSITE-ProRule" id="PRU00023"/>
    </source>
</evidence>
<evidence type="ECO:0000256" key="2">
    <source>
        <dbReference type="ARBA" id="ARBA00023043"/>
    </source>
</evidence>
<dbReference type="VEuPathDB" id="FungiDB:F4678DRAFT_481765"/>
<dbReference type="Pfam" id="PF12796">
    <property type="entry name" value="Ank_2"/>
    <property type="match status" value="2"/>
</dbReference>
<dbReference type="PANTHER" id="PTHR24189:SF50">
    <property type="entry name" value="ANKYRIN REPEAT AND SOCS BOX PROTEIN 2"/>
    <property type="match status" value="1"/>
</dbReference>
<dbReference type="PROSITE" id="PS50088">
    <property type="entry name" value="ANK_REPEAT"/>
    <property type="match status" value="4"/>
</dbReference>
<dbReference type="SUPFAM" id="SSF48403">
    <property type="entry name" value="Ankyrin repeat"/>
    <property type="match status" value="1"/>
</dbReference>
<keyword evidence="1" id="KW-0677">Repeat</keyword>
<dbReference type="PANTHER" id="PTHR24189">
    <property type="entry name" value="MYOTROPHIN"/>
    <property type="match status" value="1"/>
</dbReference>
<comment type="caution">
    <text evidence="4">The sequence shown here is derived from an EMBL/GenBank/DDBJ whole genome shotgun (WGS) entry which is preliminary data.</text>
</comment>
<dbReference type="InterPro" id="IPR050745">
    <property type="entry name" value="Multifunctional_regulatory"/>
</dbReference>
<reference evidence="4" key="1">
    <citation type="submission" date="2022-07" db="EMBL/GenBank/DDBJ databases">
        <title>Genome Sequence of Xylaria arbuscula.</title>
        <authorList>
            <person name="Buettner E."/>
        </authorList>
    </citation>
    <scope>NUCLEOTIDE SEQUENCE</scope>
    <source>
        <strain evidence="4">VT107</strain>
    </source>
</reference>
<evidence type="ECO:0000313" key="4">
    <source>
        <dbReference type="EMBL" id="KAJ3578804.1"/>
    </source>
</evidence>
<evidence type="ECO:0008006" key="6">
    <source>
        <dbReference type="Google" id="ProtNLM"/>
    </source>
</evidence>
<dbReference type="Pfam" id="PF00023">
    <property type="entry name" value="Ank"/>
    <property type="match status" value="1"/>
</dbReference>
<feature type="repeat" description="ANK" evidence="3">
    <location>
        <begin position="498"/>
        <end position="530"/>
    </location>
</feature>
<accession>A0A9W8NL15</accession>
<evidence type="ECO:0000256" key="1">
    <source>
        <dbReference type="ARBA" id="ARBA00022737"/>
    </source>
</evidence>
<evidence type="ECO:0000313" key="5">
    <source>
        <dbReference type="Proteomes" id="UP001148614"/>
    </source>
</evidence>
<dbReference type="Gene3D" id="1.25.40.20">
    <property type="entry name" value="Ankyrin repeat-containing domain"/>
    <property type="match status" value="1"/>
</dbReference>
<dbReference type="Proteomes" id="UP001148614">
    <property type="component" value="Unassembled WGS sequence"/>
</dbReference>
<dbReference type="PROSITE" id="PS50297">
    <property type="entry name" value="ANK_REP_REGION"/>
    <property type="match status" value="3"/>
</dbReference>
<dbReference type="InterPro" id="IPR036770">
    <property type="entry name" value="Ankyrin_rpt-contain_sf"/>
</dbReference>
<name>A0A9W8NL15_9PEZI</name>